<feature type="compositionally biased region" description="Basic and acidic residues" evidence="1">
    <location>
        <begin position="157"/>
        <end position="170"/>
    </location>
</feature>
<feature type="chain" id="PRO_5003095894" evidence="3">
    <location>
        <begin position="24"/>
        <end position="170"/>
    </location>
</feature>
<proteinExistence type="predicted"/>
<keyword evidence="3" id="KW-0732">Signal</keyword>
<keyword evidence="5" id="KW-1185">Reference proteome</keyword>
<organism evidence="4 5">
    <name type="scientific">Ectocarpus siliculosus</name>
    <name type="common">Brown alga</name>
    <name type="synonym">Conferva siliculosa</name>
    <dbReference type="NCBI Taxonomy" id="2880"/>
    <lineage>
        <taxon>Eukaryota</taxon>
        <taxon>Sar</taxon>
        <taxon>Stramenopiles</taxon>
        <taxon>Ochrophyta</taxon>
        <taxon>PX clade</taxon>
        <taxon>Phaeophyceae</taxon>
        <taxon>Ectocarpales</taxon>
        <taxon>Ectocarpaceae</taxon>
        <taxon>Ectocarpus</taxon>
    </lineage>
</organism>
<sequence length="170" mass="17897">MKFGMGRASLVMLAIVLRRSAQAFTVPSMMAVRPSQQAHALQQHPPASGQVFDATDVVPASKGQAPRPRGQFERALQGASFTAATGFAGASSVLAEYIDPDDVGEVVSSDLPPMWVPLAVGFVLTLGIGLLQGSLGDVMNDEAKLGALSGARAAKQSARDRDMFKKKDQK</sequence>
<feature type="transmembrane region" description="Helical" evidence="2">
    <location>
        <begin position="114"/>
        <end position="131"/>
    </location>
</feature>
<accession>D7G8H6</accession>
<dbReference type="EMBL" id="FN649127">
    <property type="protein sequence ID" value="CBJ28021.1"/>
    <property type="molecule type" value="Genomic_DNA"/>
</dbReference>
<reference evidence="4 5" key="1">
    <citation type="journal article" date="2010" name="Nature">
        <title>The Ectocarpus genome and the independent evolution of multicellularity in brown algae.</title>
        <authorList>
            <person name="Cock J.M."/>
            <person name="Sterck L."/>
            <person name="Rouze P."/>
            <person name="Scornet D."/>
            <person name="Allen A.E."/>
            <person name="Amoutzias G."/>
            <person name="Anthouard V."/>
            <person name="Artiguenave F."/>
            <person name="Aury J.M."/>
            <person name="Badger J.H."/>
            <person name="Beszteri B."/>
            <person name="Billiau K."/>
            <person name="Bonnet E."/>
            <person name="Bothwell J.H."/>
            <person name="Bowler C."/>
            <person name="Boyen C."/>
            <person name="Brownlee C."/>
            <person name="Carrano C.J."/>
            <person name="Charrier B."/>
            <person name="Cho G.Y."/>
            <person name="Coelho S.M."/>
            <person name="Collen J."/>
            <person name="Corre E."/>
            <person name="Da Silva C."/>
            <person name="Delage L."/>
            <person name="Delaroque N."/>
            <person name="Dittami S.M."/>
            <person name="Doulbeau S."/>
            <person name="Elias M."/>
            <person name="Farnham G."/>
            <person name="Gachon C.M."/>
            <person name="Gschloessl B."/>
            <person name="Heesch S."/>
            <person name="Jabbari K."/>
            <person name="Jubin C."/>
            <person name="Kawai H."/>
            <person name="Kimura K."/>
            <person name="Kloareg B."/>
            <person name="Kupper F.C."/>
            <person name="Lang D."/>
            <person name="Le Bail A."/>
            <person name="Leblanc C."/>
            <person name="Lerouge P."/>
            <person name="Lohr M."/>
            <person name="Lopez P.J."/>
            <person name="Martens C."/>
            <person name="Maumus F."/>
            <person name="Michel G."/>
            <person name="Miranda-Saavedra D."/>
            <person name="Morales J."/>
            <person name="Moreau H."/>
            <person name="Motomura T."/>
            <person name="Nagasato C."/>
            <person name="Napoli C.A."/>
            <person name="Nelson D.R."/>
            <person name="Nyvall-Collen P."/>
            <person name="Peters A.F."/>
            <person name="Pommier C."/>
            <person name="Potin P."/>
            <person name="Poulain J."/>
            <person name="Quesneville H."/>
            <person name="Read B."/>
            <person name="Rensing S.A."/>
            <person name="Ritter A."/>
            <person name="Rousvoal S."/>
            <person name="Samanta M."/>
            <person name="Samson G."/>
            <person name="Schroeder D.C."/>
            <person name="Segurens B."/>
            <person name="Strittmatter M."/>
            <person name="Tonon T."/>
            <person name="Tregear J.W."/>
            <person name="Valentin K."/>
            <person name="von Dassow P."/>
            <person name="Yamagishi T."/>
            <person name="Van de Peer Y."/>
            <person name="Wincker P."/>
        </authorList>
    </citation>
    <scope>NUCLEOTIDE SEQUENCE [LARGE SCALE GENOMIC DNA]</scope>
    <source>
        <strain evidence="5">Ec32 / CCAP1310/4</strain>
    </source>
</reference>
<keyword evidence="2" id="KW-0472">Membrane</keyword>
<keyword evidence="2" id="KW-0812">Transmembrane</keyword>
<dbReference type="Proteomes" id="UP000002630">
    <property type="component" value="Linkage Group LG17"/>
</dbReference>
<protein>
    <submittedName>
        <fullName evidence="4">Uncharacterized protein</fullName>
    </submittedName>
</protein>
<evidence type="ECO:0000256" key="2">
    <source>
        <dbReference type="SAM" id="Phobius"/>
    </source>
</evidence>
<dbReference type="InParanoid" id="D7G8H6"/>
<dbReference type="OrthoDB" id="205700at2759"/>
<dbReference type="EMBL" id="FN649742">
    <property type="protein sequence ID" value="CBJ28021.1"/>
    <property type="molecule type" value="Genomic_DNA"/>
</dbReference>
<gene>
    <name evidence="4" type="ORF">Esi_0089_0069</name>
</gene>
<evidence type="ECO:0000256" key="1">
    <source>
        <dbReference type="SAM" id="MobiDB-lite"/>
    </source>
</evidence>
<dbReference type="AlphaFoldDB" id="D7G8H6"/>
<feature type="signal peptide" evidence="3">
    <location>
        <begin position="1"/>
        <end position="23"/>
    </location>
</feature>
<name>D7G8H6_ECTSI</name>
<evidence type="ECO:0000313" key="4">
    <source>
        <dbReference type="EMBL" id="CBJ28021.1"/>
    </source>
</evidence>
<keyword evidence="2" id="KW-1133">Transmembrane helix</keyword>
<evidence type="ECO:0000313" key="5">
    <source>
        <dbReference type="Proteomes" id="UP000002630"/>
    </source>
</evidence>
<feature type="region of interest" description="Disordered" evidence="1">
    <location>
        <begin position="151"/>
        <end position="170"/>
    </location>
</feature>
<evidence type="ECO:0000256" key="3">
    <source>
        <dbReference type="SAM" id="SignalP"/>
    </source>
</evidence>